<evidence type="ECO:0000313" key="3">
    <source>
        <dbReference type="Proteomes" id="UP000509346"/>
    </source>
</evidence>
<accession>A0A7D5P8U1</accession>
<dbReference type="GeneID" id="56081097"/>
<keyword evidence="3" id="KW-1185">Reference proteome</keyword>
<dbReference type="Proteomes" id="UP000509346">
    <property type="component" value="Chromosome"/>
</dbReference>
<dbReference type="RefSeq" id="WP_179920094.1">
    <property type="nucleotide sequence ID" value="NZ_CP058909.1"/>
</dbReference>
<feature type="region of interest" description="Disordered" evidence="1">
    <location>
        <begin position="1"/>
        <end position="24"/>
    </location>
</feature>
<dbReference type="OrthoDB" id="227947at2157"/>
<protein>
    <submittedName>
        <fullName evidence="2">Uncharacterized protein</fullName>
    </submittedName>
</protein>
<dbReference type="AlphaFoldDB" id="A0A7D5P8U1"/>
<evidence type="ECO:0000313" key="2">
    <source>
        <dbReference type="EMBL" id="QLH80262.1"/>
    </source>
</evidence>
<dbReference type="KEGG" id="hpel:HZS54_00870"/>
<organism evidence="2 3">
    <name type="scientific">Halosimplex pelagicum</name>
    <dbReference type="NCBI Taxonomy" id="869886"/>
    <lineage>
        <taxon>Archaea</taxon>
        <taxon>Methanobacteriati</taxon>
        <taxon>Methanobacteriota</taxon>
        <taxon>Stenosarchaea group</taxon>
        <taxon>Halobacteria</taxon>
        <taxon>Halobacteriales</taxon>
        <taxon>Haloarculaceae</taxon>
        <taxon>Halosimplex</taxon>
    </lineage>
</organism>
<proteinExistence type="predicted"/>
<name>A0A7D5P8U1_9EURY</name>
<dbReference type="EMBL" id="CP058909">
    <property type="protein sequence ID" value="QLH80262.1"/>
    <property type="molecule type" value="Genomic_DNA"/>
</dbReference>
<reference evidence="2 3" key="1">
    <citation type="submission" date="2020-07" db="EMBL/GenBank/DDBJ databases">
        <title>Halosimplex litoreum sp. nov. and Halosimplex rubrum sp. nov., isolated from different salt environments.</title>
        <authorList>
            <person name="Cui H."/>
        </authorList>
    </citation>
    <scope>NUCLEOTIDE SEQUENCE [LARGE SCALE GENOMIC DNA]</scope>
    <source>
        <strain evidence="2 3">R2</strain>
    </source>
</reference>
<sequence>MSKSEPSTPAGPERSATPRLSFRAGSDRGCPHCGDVALAFDPSADRARCRSCGEAA</sequence>
<evidence type="ECO:0000256" key="1">
    <source>
        <dbReference type="SAM" id="MobiDB-lite"/>
    </source>
</evidence>
<gene>
    <name evidence="2" type="ORF">HZS54_00870</name>
</gene>